<dbReference type="RefSeq" id="WP_198642394.1">
    <property type="nucleotide sequence ID" value="NZ_JAEHSL010000014.1"/>
</dbReference>
<dbReference type="EMBL" id="JAEHSL010000014">
    <property type="protein sequence ID" value="MBI6182048.1"/>
    <property type="molecule type" value="Genomic_DNA"/>
</dbReference>
<evidence type="ECO:0000313" key="2">
    <source>
        <dbReference type="Proteomes" id="UP000639004"/>
    </source>
</evidence>
<proteinExistence type="predicted"/>
<protein>
    <submittedName>
        <fullName evidence="1">Uncharacterized protein</fullName>
    </submittedName>
</protein>
<gene>
    <name evidence="1" type="ORF">JEQ07_16800</name>
</gene>
<accession>A0ABS0TUK7</accession>
<dbReference type="Proteomes" id="UP000639004">
    <property type="component" value="Unassembled WGS sequence"/>
</dbReference>
<dbReference type="Gene3D" id="2.60.40.3310">
    <property type="match status" value="1"/>
</dbReference>
<sequence>MKVMLRCWQWVIAVFWLILLSLVFCAYGHALCLGGNKPVDLVTPYHFSAPVVRVAMGLPLGTVIATAVIPEGSVIARCGGDVQEGIWGVRGALQRFVTVRTNLPGVGVRVVSEKQAQAGIPEVVPAWRWNSRARQHPITQGGVRIELIKTGSIQPGVLTSVSGEVQYRMYDRTASPRRLVMRERLRYVGQLRIEVSEAGPLQGYQRLS</sequence>
<reference evidence="1 2" key="1">
    <citation type="submission" date="2020-12" db="EMBL/GenBank/DDBJ databases">
        <title>Enhanced detection system for hospital associated transmission using whole genome sequencing surveillance.</title>
        <authorList>
            <person name="Harrison L.H."/>
            <person name="Van Tyne D."/>
            <person name="Marsh J.W."/>
            <person name="Griffith M.P."/>
            <person name="Snyder D.J."/>
            <person name="Cooper V.S."/>
            <person name="Mustapha M."/>
        </authorList>
    </citation>
    <scope>NUCLEOTIDE SEQUENCE [LARGE SCALE GENOMIC DNA]</scope>
    <source>
        <strain evidence="1 2">SER00238</strain>
    </source>
</reference>
<comment type="caution">
    <text evidence="1">The sequence shown here is derived from an EMBL/GenBank/DDBJ whole genome shotgun (WGS) entry which is preliminary data.</text>
</comment>
<evidence type="ECO:0000313" key="1">
    <source>
        <dbReference type="EMBL" id="MBI6182048.1"/>
    </source>
</evidence>
<keyword evidence="2" id="KW-1185">Reference proteome</keyword>
<organism evidence="1 2">
    <name type="scientific">Serratia proteamaculans</name>
    <dbReference type="NCBI Taxonomy" id="28151"/>
    <lineage>
        <taxon>Bacteria</taxon>
        <taxon>Pseudomonadati</taxon>
        <taxon>Pseudomonadota</taxon>
        <taxon>Gammaproteobacteria</taxon>
        <taxon>Enterobacterales</taxon>
        <taxon>Yersiniaceae</taxon>
        <taxon>Serratia</taxon>
    </lineage>
</organism>
<name>A0ABS0TUK7_SERPR</name>